<dbReference type="InterPro" id="IPR018683">
    <property type="entry name" value="DUF2169"/>
</dbReference>
<comment type="caution">
    <text evidence="3">The sequence shown here is derived from an EMBL/GenBank/DDBJ whole genome shotgun (WGS) entry which is preliminary data.</text>
</comment>
<evidence type="ECO:0000313" key="4">
    <source>
        <dbReference type="Proteomes" id="UP000309215"/>
    </source>
</evidence>
<accession>A0A4U1J7A1</accession>
<feature type="compositionally biased region" description="Basic and acidic residues" evidence="1">
    <location>
        <begin position="52"/>
        <end position="61"/>
    </location>
</feature>
<feature type="compositionally biased region" description="Low complexity" evidence="1">
    <location>
        <begin position="451"/>
        <end position="460"/>
    </location>
</feature>
<feature type="region of interest" description="Disordered" evidence="1">
    <location>
        <begin position="42"/>
        <end position="63"/>
    </location>
</feature>
<dbReference type="Proteomes" id="UP000309215">
    <property type="component" value="Unassembled WGS sequence"/>
</dbReference>
<dbReference type="RefSeq" id="WP_136932240.1">
    <property type="nucleotide sequence ID" value="NZ_SSMQ01000034.1"/>
</dbReference>
<proteinExistence type="predicted"/>
<dbReference type="EMBL" id="SSMQ01000034">
    <property type="protein sequence ID" value="TKD02434.1"/>
    <property type="molecule type" value="Genomic_DNA"/>
</dbReference>
<dbReference type="AlphaFoldDB" id="A0A4U1J7A1"/>
<evidence type="ECO:0000256" key="1">
    <source>
        <dbReference type="SAM" id="MobiDB-lite"/>
    </source>
</evidence>
<keyword evidence="4" id="KW-1185">Reference proteome</keyword>
<feature type="domain" description="DUF2169" evidence="2">
    <location>
        <begin position="24"/>
        <end position="301"/>
    </location>
</feature>
<dbReference type="OrthoDB" id="5290767at2"/>
<protein>
    <submittedName>
        <fullName evidence="3">DUF2169 domain-containing protein</fullName>
    </submittedName>
</protein>
<reference evidence="3 4" key="1">
    <citation type="submission" date="2019-04" db="EMBL/GenBank/DDBJ databases">
        <authorList>
            <person name="Li Y."/>
            <person name="Wang J."/>
        </authorList>
    </citation>
    <scope>NUCLEOTIDE SEQUENCE [LARGE SCALE GENOMIC DNA]</scope>
    <source>
        <strain evidence="3 4">DSM 14668</strain>
    </source>
</reference>
<evidence type="ECO:0000313" key="3">
    <source>
        <dbReference type="EMBL" id="TKD02434.1"/>
    </source>
</evidence>
<feature type="region of interest" description="Disordered" evidence="1">
    <location>
        <begin position="658"/>
        <end position="685"/>
    </location>
</feature>
<dbReference type="Pfam" id="PF09937">
    <property type="entry name" value="DUF2169"/>
    <property type="match status" value="1"/>
</dbReference>
<feature type="compositionally biased region" description="Low complexity" evidence="1">
    <location>
        <begin position="466"/>
        <end position="478"/>
    </location>
</feature>
<evidence type="ECO:0000259" key="2">
    <source>
        <dbReference type="Pfam" id="PF09937"/>
    </source>
</evidence>
<feature type="compositionally biased region" description="Low complexity" evidence="1">
    <location>
        <begin position="342"/>
        <end position="353"/>
    </location>
</feature>
<gene>
    <name evidence="3" type="ORF">E8A74_28480</name>
</gene>
<name>A0A4U1J7A1_9BACT</name>
<organism evidence="3 4">
    <name type="scientific">Polyangium fumosum</name>
    <dbReference type="NCBI Taxonomy" id="889272"/>
    <lineage>
        <taxon>Bacteria</taxon>
        <taxon>Pseudomonadati</taxon>
        <taxon>Myxococcota</taxon>
        <taxon>Polyangia</taxon>
        <taxon>Polyangiales</taxon>
        <taxon>Polyangiaceae</taxon>
        <taxon>Polyangium</taxon>
    </lineage>
</organism>
<feature type="region of interest" description="Disordered" evidence="1">
    <location>
        <begin position="596"/>
        <end position="631"/>
    </location>
</feature>
<feature type="compositionally biased region" description="Basic and acidic residues" evidence="1">
    <location>
        <begin position="658"/>
        <end position="670"/>
    </location>
</feature>
<feature type="compositionally biased region" description="Low complexity" evidence="1">
    <location>
        <begin position="596"/>
        <end position="627"/>
    </location>
</feature>
<feature type="region of interest" description="Disordered" evidence="1">
    <location>
        <begin position="425"/>
        <end position="555"/>
    </location>
</feature>
<feature type="region of interest" description="Disordered" evidence="1">
    <location>
        <begin position="342"/>
        <end position="413"/>
    </location>
</feature>
<feature type="compositionally biased region" description="Pro residues" evidence="1">
    <location>
        <begin position="479"/>
        <end position="518"/>
    </location>
</feature>
<sequence length="899" mass="95441">MEVVTVCPFRVASLLWQPRRGGWVLTVVCKATYDLAPVQSRLAANQDDPNEDDNHWNDDPARSVYSPSDLVPFKVRADVILVGNAFAPRGEASRSIVSRLVVGGVDKSIEAFGERVYGPDGAVRETSRVTKVPLRYERATGGPDTLNPVGIRPDAQPDAYGVSPVPNLQPPGMLVQSRADVIPPIGYGPIAPTWPGRMEALGAHASSFSQQIVREQPVPDDIDPAYFDCAPRDQQLEELRDNERIVLENLHPQHPRLVTSLPGLHPRAFVVRPGGTPQDLTMKCDTLWIDTDRAQCTLTWRAQIGLDRPHGLGRVVVAMEEPGQRLTWADVERLLVASGQAGEPLPEAPAEAPTRSTPPPSKPLRPATVPFLRPDVAGDVPAKPPSPSPAVSALSQMSAPRAENALPQPRVAPTASGLPFIAAKNVGPAGGAPQPLADRPQPGDAAPPWLSAARQSSSPSVPSPAVPNATPFAPAAAQPQPPPATPFAPPAAQPSAPPPPPLPARVPQAPPSPSPSPLDSPWANPSARAGGNENLPAPTVGSMAAGLSPPSPIAPTATAMAAAGLAGAAAVAAFSSASQAAPPPPVAVANAATVGAAAASNAAAAAGPWSTPSDSSSSPSPAVSPRPYTHRGPSRDVVDLIWYDPKAAPKMREHPSWKLLLDKKPEPRDLDFDDEPPPEEPPDVRDRKDVFAVLTRGATTDAEGIQEAIGDAVADDGTFTPPLVLVSAELTFPFDELETLKATVTAVSPLIAGDKKLKETVDTVNELLKTPWLSSSSGVAERLTQQVKDAFAQGNRMLPPSYLETHTERMLLEQRHYQKRTVFGEPWIRSVLVPAGSQSLMPAYLPESLTKKLPMFQRFKARIVAEAHMQQDEYENHPAALKVVALGRVVSLQRRGFMR</sequence>
<feature type="compositionally biased region" description="Acidic residues" evidence="1">
    <location>
        <begin position="671"/>
        <end position="681"/>
    </location>
</feature>